<dbReference type="InterPro" id="IPR001227">
    <property type="entry name" value="Ac_transferase_dom_sf"/>
</dbReference>
<evidence type="ECO:0000256" key="5">
    <source>
        <dbReference type="PROSITE-ProRule" id="PRU01363"/>
    </source>
</evidence>
<evidence type="ECO:0000259" key="6">
    <source>
        <dbReference type="PROSITE" id="PS52019"/>
    </source>
</evidence>
<evidence type="ECO:0000256" key="1">
    <source>
        <dbReference type="ARBA" id="ARBA00004792"/>
    </source>
</evidence>
<keyword evidence="4 7" id="KW-0012">Acyltransferase</keyword>
<name>A0ABS1Q9Y5_9ACTN</name>
<dbReference type="InterPro" id="IPR049900">
    <property type="entry name" value="PKS_mFAS_DH"/>
</dbReference>
<dbReference type="SMART" id="SM00826">
    <property type="entry name" value="PKS_DH"/>
    <property type="match status" value="1"/>
</dbReference>
<dbReference type="Pfam" id="PF21089">
    <property type="entry name" value="PKS_DH_N"/>
    <property type="match status" value="1"/>
</dbReference>
<comment type="caution">
    <text evidence="5">Lacks conserved residue(s) required for the propagation of feature annotation.</text>
</comment>
<dbReference type="InterPro" id="IPR014043">
    <property type="entry name" value="Acyl_transferase_dom"/>
</dbReference>
<keyword evidence="8" id="KW-1185">Reference proteome</keyword>
<dbReference type="EMBL" id="JAERRG010000152">
    <property type="protein sequence ID" value="MBL1121135.1"/>
    <property type="molecule type" value="Genomic_DNA"/>
</dbReference>
<sequence length="419" mass="43775">MSFAVMVALAKMWRSFGVEPAAVVGHSQGEVAAAYVAGLLSLEDACKVVALRSRLIGERLAGLGGMLSVALSEREAMDRIEAGAWDEVEVAAVNGPGSVVVAGPAQAVERVQAVCEEQGVRARRIPVDYASHTAQIEQIRTELAQALDGLAPQGGGERVPLLSTVTGQWVSPGEMDSEYWFRNLRQPVRFAEAVDALASEGYGVFVEVSAHPVLTVGVEEVVEAAGGQAVVTGTLRRDQDTLGRVLASLAQLHVNGVTVDWKPALGAVATDDSAAADGGAPMLDLPTYAFQRERYWLDAPPAATDATGLGLEAIEHSLLGAAVPLADHGHVLTGRISLETHPWLADHRVLGAVLVPPAALAELALTAAHRAGCEGIQELTLGDPLSLPERGGVQLQVVVGEAGQDGLRSVHVQSRLEAA</sequence>
<protein>
    <submittedName>
        <fullName evidence="7">Acyltransferase domain-containing protein</fullName>
    </submittedName>
</protein>
<evidence type="ECO:0000256" key="3">
    <source>
        <dbReference type="ARBA" id="ARBA00023268"/>
    </source>
</evidence>
<dbReference type="InterPro" id="IPR016035">
    <property type="entry name" value="Acyl_Trfase/lysoPLipase"/>
</dbReference>
<keyword evidence="2" id="KW-0808">Transferase</keyword>
<dbReference type="PANTHER" id="PTHR43775:SF51">
    <property type="entry name" value="INACTIVE PHENOLPHTHIOCEROL SYNTHESIS POLYKETIDE SYNTHASE TYPE I PKS1-RELATED"/>
    <property type="match status" value="1"/>
</dbReference>
<dbReference type="SUPFAM" id="SSF55048">
    <property type="entry name" value="Probable ACP-binding domain of malonyl-CoA ACP transacylase"/>
    <property type="match status" value="1"/>
</dbReference>
<evidence type="ECO:0000256" key="2">
    <source>
        <dbReference type="ARBA" id="ARBA00022679"/>
    </source>
</evidence>
<dbReference type="Pfam" id="PF00698">
    <property type="entry name" value="Acyl_transf_1"/>
    <property type="match status" value="1"/>
</dbReference>
<reference evidence="7 8" key="1">
    <citation type="submission" date="2021-01" db="EMBL/GenBank/DDBJ databases">
        <title>WGS of actinomycetes isolated from Thailand.</title>
        <authorList>
            <person name="Thawai C."/>
        </authorList>
    </citation>
    <scope>NUCLEOTIDE SEQUENCE [LARGE SCALE GENOMIC DNA]</scope>
    <source>
        <strain evidence="7 8">CA3R110</strain>
    </source>
</reference>
<dbReference type="Gene3D" id="3.40.366.10">
    <property type="entry name" value="Malonyl-Coenzyme A Acyl Carrier Protein, domain 2"/>
    <property type="match status" value="1"/>
</dbReference>
<dbReference type="InterPro" id="IPR042104">
    <property type="entry name" value="PKS_dehydratase_sf"/>
</dbReference>
<dbReference type="SMART" id="SM00827">
    <property type="entry name" value="PKS_AT"/>
    <property type="match status" value="1"/>
</dbReference>
<comment type="caution">
    <text evidence="7">The sequence shown here is derived from an EMBL/GenBank/DDBJ whole genome shotgun (WGS) entry which is preliminary data.</text>
</comment>
<evidence type="ECO:0000313" key="8">
    <source>
        <dbReference type="Proteomes" id="UP000621510"/>
    </source>
</evidence>
<dbReference type="InterPro" id="IPR020807">
    <property type="entry name" value="PKS_DH"/>
</dbReference>
<dbReference type="InterPro" id="IPR049552">
    <property type="entry name" value="PKS_DH_N"/>
</dbReference>
<dbReference type="Gene3D" id="3.10.129.110">
    <property type="entry name" value="Polyketide synthase dehydratase"/>
    <property type="match status" value="1"/>
</dbReference>
<evidence type="ECO:0000256" key="4">
    <source>
        <dbReference type="ARBA" id="ARBA00023315"/>
    </source>
</evidence>
<accession>A0ABS1Q9Y5</accession>
<keyword evidence="3" id="KW-0511">Multifunctional enzyme</keyword>
<dbReference type="Gene3D" id="3.30.70.3290">
    <property type="match status" value="1"/>
</dbReference>
<dbReference type="InterPro" id="IPR016036">
    <property type="entry name" value="Malonyl_transacylase_ACP-bd"/>
</dbReference>
<evidence type="ECO:0000313" key="7">
    <source>
        <dbReference type="EMBL" id="MBL1121135.1"/>
    </source>
</evidence>
<dbReference type="GO" id="GO:0016746">
    <property type="term" value="F:acyltransferase activity"/>
    <property type="evidence" value="ECO:0007669"/>
    <property type="project" value="UniProtKB-KW"/>
</dbReference>
<gene>
    <name evidence="7" type="ORF">JK364_54300</name>
</gene>
<feature type="domain" description="PKS/mFAS DH" evidence="6">
    <location>
        <begin position="316"/>
        <end position="419"/>
    </location>
</feature>
<proteinExistence type="predicted"/>
<dbReference type="PANTHER" id="PTHR43775">
    <property type="entry name" value="FATTY ACID SYNTHASE"/>
    <property type="match status" value="1"/>
</dbReference>
<comment type="pathway">
    <text evidence="1">Antibiotic biosynthesis.</text>
</comment>
<dbReference type="PROSITE" id="PS52019">
    <property type="entry name" value="PKS_MFAS_DH"/>
    <property type="match status" value="1"/>
</dbReference>
<dbReference type="InterPro" id="IPR050091">
    <property type="entry name" value="PKS_NRPS_Biosynth_Enz"/>
</dbReference>
<feature type="non-terminal residue" evidence="7">
    <location>
        <position position="419"/>
    </location>
</feature>
<dbReference type="Proteomes" id="UP000621510">
    <property type="component" value="Unassembled WGS sequence"/>
</dbReference>
<organism evidence="7 8">
    <name type="scientific">Streptomyces endocoffeicus</name>
    <dbReference type="NCBI Taxonomy" id="2898945"/>
    <lineage>
        <taxon>Bacteria</taxon>
        <taxon>Bacillati</taxon>
        <taxon>Actinomycetota</taxon>
        <taxon>Actinomycetes</taxon>
        <taxon>Kitasatosporales</taxon>
        <taxon>Streptomycetaceae</taxon>
        <taxon>Streptomyces</taxon>
    </lineage>
</organism>
<dbReference type="SUPFAM" id="SSF52151">
    <property type="entry name" value="FabD/lysophospholipase-like"/>
    <property type="match status" value="1"/>
</dbReference>